<evidence type="ECO:0000313" key="1">
    <source>
        <dbReference type="EMBL" id="GME82873.1"/>
    </source>
</evidence>
<organism evidence="1 2">
    <name type="scientific">Ambrosiozyma monospora</name>
    <name type="common">Yeast</name>
    <name type="synonym">Endomycopsis monosporus</name>
    <dbReference type="NCBI Taxonomy" id="43982"/>
    <lineage>
        <taxon>Eukaryota</taxon>
        <taxon>Fungi</taxon>
        <taxon>Dikarya</taxon>
        <taxon>Ascomycota</taxon>
        <taxon>Saccharomycotina</taxon>
        <taxon>Pichiomycetes</taxon>
        <taxon>Pichiales</taxon>
        <taxon>Pichiaceae</taxon>
        <taxon>Ambrosiozyma</taxon>
    </lineage>
</organism>
<evidence type="ECO:0000313" key="2">
    <source>
        <dbReference type="Proteomes" id="UP001165064"/>
    </source>
</evidence>
<name>A0ACB5T7R9_AMBMO</name>
<comment type="caution">
    <text evidence="1">The sequence shown here is derived from an EMBL/GenBank/DDBJ whole genome shotgun (WGS) entry which is preliminary data.</text>
</comment>
<protein>
    <submittedName>
        <fullName evidence="1">Unnamed protein product</fullName>
    </submittedName>
</protein>
<proteinExistence type="predicted"/>
<dbReference type="Proteomes" id="UP001165064">
    <property type="component" value="Unassembled WGS sequence"/>
</dbReference>
<accession>A0ACB5T7R9</accession>
<reference evidence="1" key="1">
    <citation type="submission" date="2023-04" db="EMBL/GenBank/DDBJ databases">
        <title>Ambrosiozyma monospora NBRC 10751.</title>
        <authorList>
            <person name="Ichikawa N."/>
            <person name="Sato H."/>
            <person name="Tonouchi N."/>
        </authorList>
    </citation>
    <scope>NUCLEOTIDE SEQUENCE</scope>
    <source>
        <strain evidence="1">NBRC 10751</strain>
    </source>
</reference>
<gene>
    <name evidence="1" type="ORF">Amon02_000580000</name>
</gene>
<dbReference type="EMBL" id="BSXS01004366">
    <property type="protein sequence ID" value="GME82873.1"/>
    <property type="molecule type" value="Genomic_DNA"/>
</dbReference>
<sequence>MPSSTASTPAAAHQHPPSKESDSGSGSGSNKPVPKPIKDKKGRSTSCYLCQKRKQKCDQRLPSCTNCIKANVQCVQPPRYGANNKTNVKDDYTVMLEKKVKQLEKLLDEKTRRLAHSTDLTLNEVKALKYRKISPMLPEVPEGKSSNDKDSAIVTSVTTNPGGSNESQQNKRSMPASEAPFNKYDYELSQPYQTFMSNNEEKYSKSLIGNYNLKDFMKYEPIFNMDVKLSKQCLDIYFALLQYKFPLLNEAEVFRFHNDYYTSNAQNMNEYDYHFNCARIFLIYAISTMLHKTTGKYRGPHPYRFFSSALRHIVLFKSTINPLRKIEILILLCFLLIRTDKDSNSLYIVIQDAMKACISSHLHRSKSYMNIDSEMKDRKMRCFWCAYLLEKSIAIAVSKPFILKESKADPNLPLFDYEPSKAIHPGNGTTFINQSIKIRRIEARFIEQLKILSSASIVTRDRLPEVEKFFQELQDWRKECQGFKRGIENETLSVYYYRSVRNLIQPFLELLDPEDRLFRECQAAAGQICQSIKAFHQKTVNGHSIINIHTTFIAGVTLIYCLWLHRNRDDMRRKLLGDDKKHTRPAVSEALFSGLDDLRACSISLYVMAERTKFALSFRDTFDELMHATIGNLILRCGPDSSEIIYNSEPGMPPAINKEKRSIDKISYS</sequence>
<keyword evidence="2" id="KW-1185">Reference proteome</keyword>